<proteinExistence type="predicted"/>
<feature type="transmembrane region" description="Helical" evidence="6">
    <location>
        <begin position="6"/>
        <end position="26"/>
    </location>
</feature>
<accession>A0ABW4T2D9</accession>
<dbReference type="InterPro" id="IPR018076">
    <property type="entry name" value="T2SS_GspF_dom"/>
</dbReference>
<protein>
    <submittedName>
        <fullName evidence="8">Type II secretion system F family protein</fullName>
    </submittedName>
</protein>
<keyword evidence="2" id="KW-1003">Cell membrane</keyword>
<organism evidence="8 9">
    <name type="scientific">Nonomuraea mangrovi</name>
    <dbReference type="NCBI Taxonomy" id="2316207"/>
    <lineage>
        <taxon>Bacteria</taxon>
        <taxon>Bacillati</taxon>
        <taxon>Actinomycetota</taxon>
        <taxon>Actinomycetes</taxon>
        <taxon>Streptosporangiales</taxon>
        <taxon>Streptosporangiaceae</taxon>
        <taxon>Nonomuraea</taxon>
    </lineage>
</organism>
<dbReference type="Pfam" id="PF00482">
    <property type="entry name" value="T2SSF"/>
    <property type="match status" value="1"/>
</dbReference>
<dbReference type="RefSeq" id="WP_379575217.1">
    <property type="nucleotide sequence ID" value="NZ_JBHUFV010000039.1"/>
</dbReference>
<evidence type="ECO:0000313" key="9">
    <source>
        <dbReference type="Proteomes" id="UP001597368"/>
    </source>
</evidence>
<reference evidence="9" key="1">
    <citation type="journal article" date="2019" name="Int. J. Syst. Evol. Microbiol.">
        <title>The Global Catalogue of Microorganisms (GCM) 10K type strain sequencing project: providing services to taxonomists for standard genome sequencing and annotation.</title>
        <authorList>
            <consortium name="The Broad Institute Genomics Platform"/>
            <consortium name="The Broad Institute Genome Sequencing Center for Infectious Disease"/>
            <person name="Wu L."/>
            <person name="Ma J."/>
        </authorList>
    </citation>
    <scope>NUCLEOTIDE SEQUENCE [LARGE SCALE GENOMIC DNA]</scope>
    <source>
        <strain evidence="9">ICMP 6774ER</strain>
    </source>
</reference>
<keyword evidence="4 6" id="KW-1133">Transmembrane helix</keyword>
<dbReference type="EMBL" id="JBHUFV010000039">
    <property type="protein sequence ID" value="MFD1935097.1"/>
    <property type="molecule type" value="Genomic_DNA"/>
</dbReference>
<evidence type="ECO:0000256" key="2">
    <source>
        <dbReference type="ARBA" id="ARBA00022475"/>
    </source>
</evidence>
<keyword evidence="5 6" id="KW-0472">Membrane</keyword>
<comment type="caution">
    <text evidence="8">The sequence shown here is derived from an EMBL/GenBank/DDBJ whole genome shotgun (WGS) entry which is preliminary data.</text>
</comment>
<comment type="subcellular location">
    <subcellularLocation>
        <location evidence="1">Cell membrane</location>
        <topology evidence="1">Multi-pass membrane protein</topology>
    </subcellularLocation>
</comment>
<dbReference type="Proteomes" id="UP001597368">
    <property type="component" value="Unassembled WGS sequence"/>
</dbReference>
<feature type="transmembrane region" description="Helical" evidence="6">
    <location>
        <begin position="41"/>
        <end position="58"/>
    </location>
</feature>
<feature type="transmembrane region" description="Helical" evidence="6">
    <location>
        <begin position="208"/>
        <end position="227"/>
    </location>
</feature>
<evidence type="ECO:0000256" key="1">
    <source>
        <dbReference type="ARBA" id="ARBA00004651"/>
    </source>
</evidence>
<keyword evidence="9" id="KW-1185">Reference proteome</keyword>
<dbReference type="PANTHER" id="PTHR35007">
    <property type="entry name" value="INTEGRAL MEMBRANE PROTEIN-RELATED"/>
    <property type="match status" value="1"/>
</dbReference>
<feature type="transmembrane region" description="Helical" evidence="6">
    <location>
        <begin position="239"/>
        <end position="258"/>
    </location>
</feature>
<evidence type="ECO:0000256" key="3">
    <source>
        <dbReference type="ARBA" id="ARBA00022692"/>
    </source>
</evidence>
<sequence length="276" mass="29064">MTEYALLAALTGAGIGLGVVLVATGFKPRVVEPRRPLDSRLLVRLAACVGAAVLIGAVTRWPVGAALAGLAAWFLPNALGPDREHARQVARIEAVAVWAEMLRDTLAASAGLHQAVSSTAAIAPEPIRPEIMELAARLDQGERLPHGLKLLADDLADPTGDLACGALILAAKRQAGQLGDLLGRLAEAARAHAVMRLRVAAARAQTRSSVRTIMAVTVLMAGGLMLFNRDFLAPYGTAIGQVVMLLVGLVFAASFYLIQRLSRIGEPPRVLTNLEE</sequence>
<evidence type="ECO:0000256" key="4">
    <source>
        <dbReference type="ARBA" id="ARBA00022989"/>
    </source>
</evidence>
<gene>
    <name evidence="8" type="ORF">ACFSKW_26840</name>
</gene>
<name>A0ABW4T2D9_9ACTN</name>
<feature type="domain" description="Type II secretion system protein GspF" evidence="7">
    <location>
        <begin position="99"/>
        <end position="224"/>
    </location>
</feature>
<evidence type="ECO:0000256" key="6">
    <source>
        <dbReference type="SAM" id="Phobius"/>
    </source>
</evidence>
<evidence type="ECO:0000259" key="7">
    <source>
        <dbReference type="Pfam" id="PF00482"/>
    </source>
</evidence>
<evidence type="ECO:0000256" key="5">
    <source>
        <dbReference type="ARBA" id="ARBA00023136"/>
    </source>
</evidence>
<evidence type="ECO:0000313" key="8">
    <source>
        <dbReference type="EMBL" id="MFD1935097.1"/>
    </source>
</evidence>
<dbReference type="PANTHER" id="PTHR35007:SF3">
    <property type="entry name" value="POSSIBLE CONSERVED ALANINE RICH MEMBRANE PROTEIN"/>
    <property type="match status" value="1"/>
</dbReference>
<keyword evidence="3 6" id="KW-0812">Transmembrane</keyword>